<sequence length="312" mass="33299">MESRPLETNVPIWSCAQNPKTHEESRLLSDLDGGAIDSQHLGQFRIELLQLLRVLVLPDLEVVIDGPQRVEQSVLALCQLVVMEVGVGELELPQVGAAIVQRDTHAQQLPLQDSGRGEPEATNVAGVGGANGVKEGVEKADSICLSESLATAKGEDAHVKILGGLLSDLAIDMKESIVIMHDLCADENLRRITLAKEGGPISIFSRYVGINMTCHDIIQVKDRILTRADLSRIVTIVVLIGVVPIVALAGIAILAFTSIVTIMAFGSIIAIVALTDITYITGIAAIRAPLNLAAGRFITLVVSSGILRRDMT</sequence>
<evidence type="ECO:0000313" key="3">
    <source>
        <dbReference type="Proteomes" id="UP001444661"/>
    </source>
</evidence>
<gene>
    <name evidence="2" type="ORF">PG993_008047</name>
</gene>
<reference evidence="2 3" key="1">
    <citation type="submission" date="2023-01" db="EMBL/GenBank/DDBJ databases">
        <title>Analysis of 21 Apiospora genomes using comparative genomics revels a genus with tremendous synthesis potential of carbohydrate active enzymes and secondary metabolites.</title>
        <authorList>
            <person name="Sorensen T."/>
        </authorList>
    </citation>
    <scope>NUCLEOTIDE SEQUENCE [LARGE SCALE GENOMIC DNA]</scope>
    <source>
        <strain evidence="2 3">CBS 33761</strain>
    </source>
</reference>
<comment type="caution">
    <text evidence="2">The sequence shown here is derived from an EMBL/GenBank/DDBJ whole genome shotgun (WGS) entry which is preliminary data.</text>
</comment>
<organism evidence="2 3">
    <name type="scientific">Apiospora rasikravindrae</name>
    <dbReference type="NCBI Taxonomy" id="990691"/>
    <lineage>
        <taxon>Eukaryota</taxon>
        <taxon>Fungi</taxon>
        <taxon>Dikarya</taxon>
        <taxon>Ascomycota</taxon>
        <taxon>Pezizomycotina</taxon>
        <taxon>Sordariomycetes</taxon>
        <taxon>Xylariomycetidae</taxon>
        <taxon>Amphisphaeriales</taxon>
        <taxon>Apiosporaceae</taxon>
        <taxon>Apiospora</taxon>
    </lineage>
</organism>
<protein>
    <submittedName>
        <fullName evidence="2">Uncharacterized protein</fullName>
    </submittedName>
</protein>
<dbReference type="Proteomes" id="UP001444661">
    <property type="component" value="Unassembled WGS sequence"/>
</dbReference>
<keyword evidence="3" id="KW-1185">Reference proteome</keyword>
<name>A0ABR1T0M2_9PEZI</name>
<keyword evidence="1" id="KW-0812">Transmembrane</keyword>
<dbReference type="EMBL" id="JAQQWK010000006">
    <property type="protein sequence ID" value="KAK8039636.1"/>
    <property type="molecule type" value="Genomic_DNA"/>
</dbReference>
<proteinExistence type="predicted"/>
<feature type="transmembrane region" description="Helical" evidence="1">
    <location>
        <begin position="262"/>
        <end position="286"/>
    </location>
</feature>
<evidence type="ECO:0000256" key="1">
    <source>
        <dbReference type="SAM" id="Phobius"/>
    </source>
</evidence>
<keyword evidence="1" id="KW-0472">Membrane</keyword>
<feature type="transmembrane region" description="Helical" evidence="1">
    <location>
        <begin position="233"/>
        <end position="256"/>
    </location>
</feature>
<keyword evidence="1" id="KW-1133">Transmembrane helix</keyword>
<accession>A0ABR1T0M2</accession>
<evidence type="ECO:0000313" key="2">
    <source>
        <dbReference type="EMBL" id="KAK8039636.1"/>
    </source>
</evidence>